<feature type="domain" description="Glycosyltransferase 2-like" evidence="1">
    <location>
        <begin position="12"/>
        <end position="136"/>
    </location>
</feature>
<name>A0A7S7M812_9ACTN</name>
<protein>
    <submittedName>
        <fullName evidence="2">Glycosyltransferase family 2 protein</fullName>
    </submittedName>
</protein>
<dbReference type="PANTHER" id="PTHR43685">
    <property type="entry name" value="GLYCOSYLTRANSFERASE"/>
    <property type="match status" value="1"/>
</dbReference>
<dbReference type="SUPFAM" id="SSF53448">
    <property type="entry name" value="Nucleotide-diphospho-sugar transferases"/>
    <property type="match status" value="1"/>
</dbReference>
<dbReference type="Proteomes" id="UP000593735">
    <property type="component" value="Chromosome"/>
</dbReference>
<keyword evidence="2" id="KW-0808">Transferase</keyword>
<evidence type="ECO:0000313" key="3">
    <source>
        <dbReference type="Proteomes" id="UP000593735"/>
    </source>
</evidence>
<dbReference type="Gene3D" id="3.90.550.10">
    <property type="entry name" value="Spore Coat Polysaccharide Biosynthesis Protein SpsA, Chain A"/>
    <property type="match status" value="1"/>
</dbReference>
<dbReference type="CDD" id="cd00761">
    <property type="entry name" value="Glyco_tranf_GTA_type"/>
    <property type="match status" value="1"/>
</dbReference>
<dbReference type="GO" id="GO:0016740">
    <property type="term" value="F:transferase activity"/>
    <property type="evidence" value="ECO:0007669"/>
    <property type="project" value="UniProtKB-KW"/>
</dbReference>
<accession>A0A7S7M812</accession>
<dbReference type="EMBL" id="CP063767">
    <property type="protein sequence ID" value="QOY60447.1"/>
    <property type="molecule type" value="Genomic_DNA"/>
</dbReference>
<dbReference type="RefSeq" id="WP_194370902.1">
    <property type="nucleotide sequence ID" value="NZ_CP063767.1"/>
</dbReference>
<keyword evidence="3" id="KW-1185">Reference proteome</keyword>
<reference evidence="2 3" key="1">
    <citation type="submission" date="2020-10" db="EMBL/GenBank/DDBJ databases">
        <title>Olsenella immobilis sp.nov., isolated from the mud in a fermentation cellar used for the production of Chinese strong-flavoured liquor.</title>
        <authorList>
            <person name="Lu L."/>
        </authorList>
    </citation>
    <scope>NUCLEOTIDE SEQUENCE [LARGE SCALE GENOMIC DNA]</scope>
    <source>
        <strain evidence="2 3">LZLJ-2</strain>
    </source>
</reference>
<proteinExistence type="predicted"/>
<evidence type="ECO:0000259" key="1">
    <source>
        <dbReference type="Pfam" id="PF00535"/>
    </source>
</evidence>
<dbReference type="InterPro" id="IPR029044">
    <property type="entry name" value="Nucleotide-diphossugar_trans"/>
</dbReference>
<dbReference type="InterPro" id="IPR050834">
    <property type="entry name" value="Glycosyltransf_2"/>
</dbReference>
<dbReference type="KEGG" id="tio:INP52_08585"/>
<sequence>MMHYTPTSPTVSVLMMTHDAGKTVRRAVESLQNQTFRNFELVVVDAGSDDTTLRLLDALAERDLRVVVVRADELGRQEALSLALDRARGSWVLVMDADGWAEPSLLTDLVKSAEEHDLDLAVGGFSVSVSSAGPRVSELAASSEPLIYPTQQDFRAAAWQLFASGQLLPASAKLFSRARIDEWGVRFDPEALTDHAFVMGYLREVQRVGVMGGVGYHLSRSSAPALSAGGGSARVRLLEEEHANLLALYHAWGLDGDVASMEMLQNRHLERLVACIEDVCGWGSPLSASEQRHLVSQMIGTESAQLALSVAHPQGSEARALLVPLRAHNVALVCVQARLVSLLRRGSMARIVPDAFV</sequence>
<evidence type="ECO:0000313" key="2">
    <source>
        <dbReference type="EMBL" id="QOY60447.1"/>
    </source>
</evidence>
<dbReference type="InterPro" id="IPR001173">
    <property type="entry name" value="Glyco_trans_2-like"/>
</dbReference>
<gene>
    <name evidence="2" type="ORF">INP52_08585</name>
</gene>
<dbReference type="AlphaFoldDB" id="A0A7S7M812"/>
<dbReference type="Pfam" id="PF00535">
    <property type="entry name" value="Glycos_transf_2"/>
    <property type="match status" value="1"/>
</dbReference>
<dbReference type="PANTHER" id="PTHR43685:SF2">
    <property type="entry name" value="GLYCOSYLTRANSFERASE 2-LIKE DOMAIN-CONTAINING PROTEIN"/>
    <property type="match status" value="1"/>
</dbReference>
<organism evidence="2 3">
    <name type="scientific">Thermophilibacter immobilis</name>
    <dbReference type="NCBI Taxonomy" id="2779519"/>
    <lineage>
        <taxon>Bacteria</taxon>
        <taxon>Bacillati</taxon>
        <taxon>Actinomycetota</taxon>
        <taxon>Coriobacteriia</taxon>
        <taxon>Coriobacteriales</taxon>
        <taxon>Atopobiaceae</taxon>
        <taxon>Thermophilibacter</taxon>
    </lineage>
</organism>